<evidence type="ECO:0000259" key="7">
    <source>
        <dbReference type="Pfam" id="PF20684"/>
    </source>
</evidence>
<feature type="transmembrane region" description="Helical" evidence="6">
    <location>
        <begin position="208"/>
        <end position="229"/>
    </location>
</feature>
<keyword evidence="3 6" id="KW-1133">Transmembrane helix</keyword>
<dbReference type="OrthoDB" id="444631at2759"/>
<dbReference type="Pfam" id="PF20684">
    <property type="entry name" value="Fung_rhodopsin"/>
    <property type="match status" value="1"/>
</dbReference>
<evidence type="ECO:0000256" key="3">
    <source>
        <dbReference type="ARBA" id="ARBA00022989"/>
    </source>
</evidence>
<organism evidence="8 9">
    <name type="scientific">Polyplosphaeria fusca</name>
    <dbReference type="NCBI Taxonomy" id="682080"/>
    <lineage>
        <taxon>Eukaryota</taxon>
        <taxon>Fungi</taxon>
        <taxon>Dikarya</taxon>
        <taxon>Ascomycota</taxon>
        <taxon>Pezizomycotina</taxon>
        <taxon>Dothideomycetes</taxon>
        <taxon>Pleosporomycetidae</taxon>
        <taxon>Pleosporales</taxon>
        <taxon>Tetraplosphaeriaceae</taxon>
        <taxon>Polyplosphaeria</taxon>
    </lineage>
</organism>
<feature type="domain" description="Rhodopsin" evidence="7">
    <location>
        <begin position="16"/>
        <end position="257"/>
    </location>
</feature>
<dbReference type="InterPro" id="IPR049326">
    <property type="entry name" value="Rhodopsin_dom_fungi"/>
</dbReference>
<dbReference type="PANTHER" id="PTHR33048:SF47">
    <property type="entry name" value="INTEGRAL MEMBRANE PROTEIN-RELATED"/>
    <property type="match status" value="1"/>
</dbReference>
<evidence type="ECO:0000256" key="5">
    <source>
        <dbReference type="ARBA" id="ARBA00038359"/>
    </source>
</evidence>
<feature type="transmembrane region" description="Helical" evidence="6">
    <location>
        <begin position="177"/>
        <end position="196"/>
    </location>
</feature>
<protein>
    <recommendedName>
        <fullName evidence="7">Rhodopsin domain-containing protein</fullName>
    </recommendedName>
</protein>
<evidence type="ECO:0000313" key="9">
    <source>
        <dbReference type="Proteomes" id="UP000799444"/>
    </source>
</evidence>
<dbReference type="EMBL" id="ML996463">
    <property type="protein sequence ID" value="KAF2726487.1"/>
    <property type="molecule type" value="Genomic_DNA"/>
</dbReference>
<feature type="non-terminal residue" evidence="8">
    <location>
        <position position="1"/>
    </location>
</feature>
<proteinExistence type="inferred from homology"/>
<evidence type="ECO:0000256" key="6">
    <source>
        <dbReference type="SAM" id="Phobius"/>
    </source>
</evidence>
<feature type="transmembrane region" description="Helical" evidence="6">
    <location>
        <begin position="241"/>
        <end position="264"/>
    </location>
</feature>
<dbReference type="PANTHER" id="PTHR33048">
    <property type="entry name" value="PTH11-LIKE INTEGRAL MEMBRANE PROTEIN (AFU_ORTHOLOGUE AFUA_5G11245)"/>
    <property type="match status" value="1"/>
</dbReference>
<dbReference type="AlphaFoldDB" id="A0A9P4QKM2"/>
<dbReference type="GO" id="GO:0016020">
    <property type="term" value="C:membrane"/>
    <property type="evidence" value="ECO:0007669"/>
    <property type="project" value="UniProtKB-SubCell"/>
</dbReference>
<keyword evidence="4 6" id="KW-0472">Membrane</keyword>
<evidence type="ECO:0000256" key="2">
    <source>
        <dbReference type="ARBA" id="ARBA00022692"/>
    </source>
</evidence>
<evidence type="ECO:0000313" key="8">
    <source>
        <dbReference type="EMBL" id="KAF2726487.1"/>
    </source>
</evidence>
<comment type="caution">
    <text evidence="8">The sequence shown here is derived from an EMBL/GenBank/DDBJ whole genome shotgun (WGS) entry which is preliminary data.</text>
</comment>
<comment type="similarity">
    <text evidence="5">Belongs to the SAT4 family.</text>
</comment>
<sequence length="358" mass="40515">SSSALLGISIIAISSRCYIRFRIQREFGWDDAFLLFGLCCLIVGMSLLFTVIDAMYEAENAIFGTGVAAIDPIEIQSFLNRLVQYCIWSAVALMLMWLSMGCVKICFLAFFKRLIRQMPRLNIYWWITLVFNVAVILYGSTVYFVTCPYFGIAKYIIVQCVQGSGLKLAVRISTSQMALDIASDLLILVIPVILIWKIRITWTQKIALSLTLCLTIVMVIITVARIAGLQWKGKLDSVWETYFIVIAAEIGLSLVAVSAFRALYVLKNKDRHVHNPITSFGWYNKGRIAVWRIITKSTGKTPSKEFEMMKKEDGVLKDDIPHATMTGVRTFINANGRTTIYNTMDEERVEDNGTWECV</sequence>
<feature type="transmembrane region" description="Helical" evidence="6">
    <location>
        <begin position="32"/>
        <end position="52"/>
    </location>
</feature>
<dbReference type="InterPro" id="IPR052337">
    <property type="entry name" value="SAT4-like"/>
</dbReference>
<gene>
    <name evidence="8" type="ORF">EJ04DRAFT_453258</name>
</gene>
<dbReference type="Proteomes" id="UP000799444">
    <property type="component" value="Unassembled WGS sequence"/>
</dbReference>
<feature type="transmembrane region" description="Helical" evidence="6">
    <location>
        <begin position="123"/>
        <end position="145"/>
    </location>
</feature>
<name>A0A9P4QKM2_9PLEO</name>
<accession>A0A9P4QKM2</accession>
<keyword evidence="9" id="KW-1185">Reference proteome</keyword>
<evidence type="ECO:0000256" key="4">
    <source>
        <dbReference type="ARBA" id="ARBA00023136"/>
    </source>
</evidence>
<keyword evidence="2 6" id="KW-0812">Transmembrane</keyword>
<reference evidence="8" key="1">
    <citation type="journal article" date="2020" name="Stud. Mycol.">
        <title>101 Dothideomycetes genomes: a test case for predicting lifestyles and emergence of pathogens.</title>
        <authorList>
            <person name="Haridas S."/>
            <person name="Albert R."/>
            <person name="Binder M."/>
            <person name="Bloem J."/>
            <person name="Labutti K."/>
            <person name="Salamov A."/>
            <person name="Andreopoulos B."/>
            <person name="Baker S."/>
            <person name="Barry K."/>
            <person name="Bills G."/>
            <person name="Bluhm B."/>
            <person name="Cannon C."/>
            <person name="Castanera R."/>
            <person name="Culley D."/>
            <person name="Daum C."/>
            <person name="Ezra D."/>
            <person name="Gonzalez J."/>
            <person name="Henrissat B."/>
            <person name="Kuo A."/>
            <person name="Liang C."/>
            <person name="Lipzen A."/>
            <person name="Lutzoni F."/>
            <person name="Magnuson J."/>
            <person name="Mondo S."/>
            <person name="Nolan M."/>
            <person name="Ohm R."/>
            <person name="Pangilinan J."/>
            <person name="Park H.-J."/>
            <person name="Ramirez L."/>
            <person name="Alfaro M."/>
            <person name="Sun H."/>
            <person name="Tritt A."/>
            <person name="Yoshinaga Y."/>
            <person name="Zwiers L.-H."/>
            <person name="Turgeon B."/>
            <person name="Goodwin S."/>
            <person name="Spatafora J."/>
            <person name="Crous P."/>
            <person name="Grigoriev I."/>
        </authorList>
    </citation>
    <scope>NUCLEOTIDE SEQUENCE</scope>
    <source>
        <strain evidence="8">CBS 125425</strain>
    </source>
</reference>
<comment type="subcellular location">
    <subcellularLocation>
        <location evidence="1">Membrane</location>
        <topology evidence="1">Multi-pass membrane protein</topology>
    </subcellularLocation>
</comment>
<feature type="transmembrane region" description="Helical" evidence="6">
    <location>
        <begin position="87"/>
        <end position="111"/>
    </location>
</feature>
<evidence type="ECO:0000256" key="1">
    <source>
        <dbReference type="ARBA" id="ARBA00004141"/>
    </source>
</evidence>